<accession>A0A8T3YM59</accession>
<proteinExistence type="predicted"/>
<sequence length="426" mass="47071">MRGSLFLMLISIAAVFLSGCPIVITGSLEIHITDGAGNPVNRALVTVERIGFPQTNVVETDSSGFSSLELDAGYYNVSVSKDWYDTYSFSSAVEIVPSRVKKLTGVIKPAKKLLKVAIIDATFFNDGHSYKDGVQIAERVLKEKRPDLVVFQEYMFSGPEWISDPGFIYAEKVDSGYYTLREGNDFEMFAYITKVMDLAKTYGANILITVRTSQPGLPTNMSAIMVDAHGLIPYIYLKSFNAAQFSSAKLSSIKNRDGQEFSYFVNICFDNVIGPENDEQFNADLLLKPGYGSGWKFGLAATEYHQNGSVSEEIYKFSDSKYKAGPLAVYGISSAEELASRIKLSSAPFSWIPKVRQDISSKKLLNGSGYIIHADPVDTSGVIPYIEGNNPKNLDYGPGFEYIYFELEFQVKAIFPEKSGVIISGR</sequence>
<dbReference type="InterPro" id="IPR008969">
    <property type="entry name" value="CarboxyPept-like_regulatory"/>
</dbReference>
<dbReference type="Gene3D" id="2.60.40.1120">
    <property type="entry name" value="Carboxypeptidase-like, regulatory domain"/>
    <property type="match status" value="1"/>
</dbReference>
<dbReference type="SUPFAM" id="SSF49464">
    <property type="entry name" value="Carboxypeptidase regulatory domain-like"/>
    <property type="match status" value="1"/>
</dbReference>
<dbReference type="PROSITE" id="PS51257">
    <property type="entry name" value="PROKAR_LIPOPROTEIN"/>
    <property type="match status" value="1"/>
</dbReference>
<dbReference type="Proteomes" id="UP000732298">
    <property type="component" value="Unassembled WGS sequence"/>
</dbReference>
<reference evidence="1" key="1">
    <citation type="submission" date="2020-07" db="EMBL/GenBank/DDBJ databases">
        <title>Huge and variable diversity of episymbiotic CPR bacteria and DPANN archaea in groundwater ecosystems.</title>
        <authorList>
            <person name="He C.Y."/>
            <person name="Keren R."/>
            <person name="Whittaker M."/>
            <person name="Farag I.F."/>
            <person name="Doudna J."/>
            <person name="Cate J.H.D."/>
            <person name="Banfield J.F."/>
        </authorList>
    </citation>
    <scope>NUCLEOTIDE SEQUENCE</scope>
    <source>
        <strain evidence="1">NC_groundwater_1296_Ag_S-0.2um_52_80</strain>
    </source>
</reference>
<evidence type="ECO:0008006" key="3">
    <source>
        <dbReference type="Google" id="ProtNLM"/>
    </source>
</evidence>
<comment type="caution">
    <text evidence="1">The sequence shown here is derived from an EMBL/GenBank/DDBJ whole genome shotgun (WGS) entry which is preliminary data.</text>
</comment>
<evidence type="ECO:0000313" key="1">
    <source>
        <dbReference type="EMBL" id="MBI4210386.1"/>
    </source>
</evidence>
<name>A0A8T3YM59_9ARCH</name>
<evidence type="ECO:0000313" key="2">
    <source>
        <dbReference type="Proteomes" id="UP000732298"/>
    </source>
</evidence>
<gene>
    <name evidence="1" type="ORF">HY544_02675</name>
</gene>
<dbReference type="EMBL" id="JACQPB010000033">
    <property type="protein sequence ID" value="MBI4210386.1"/>
    <property type="molecule type" value="Genomic_DNA"/>
</dbReference>
<dbReference type="AlphaFoldDB" id="A0A8T3YM59"/>
<protein>
    <recommendedName>
        <fullName evidence="3">Carboxypeptidase regulatory-like domain-containing protein</fullName>
    </recommendedName>
</protein>
<organism evidence="1 2">
    <name type="scientific">Candidatus Iainarchaeum sp</name>
    <dbReference type="NCBI Taxonomy" id="3101447"/>
    <lineage>
        <taxon>Archaea</taxon>
        <taxon>Candidatus Iainarchaeota</taxon>
        <taxon>Candidatus Iainarchaeia</taxon>
        <taxon>Candidatus Iainarchaeales</taxon>
        <taxon>Candidatus Iainarchaeaceae</taxon>
        <taxon>Candidatus Iainarchaeum</taxon>
    </lineage>
</organism>